<evidence type="ECO:0000313" key="10">
    <source>
        <dbReference type="Proteomes" id="UP000275281"/>
    </source>
</evidence>
<dbReference type="PANTHER" id="PTHR42752:SF1">
    <property type="entry name" value="IMIDAZOLONEPROPIONASE-RELATED"/>
    <property type="match status" value="1"/>
</dbReference>
<keyword evidence="4 7" id="KW-0369">Histidine metabolism</keyword>
<feature type="binding site" evidence="7">
    <location>
        <position position="244"/>
    </location>
    <ligand>
        <name>4-imidazolone-5-propanoate</name>
        <dbReference type="ChEBI" id="CHEBI:77893"/>
    </ligand>
</feature>
<feature type="binding site" evidence="7">
    <location>
        <position position="318"/>
    </location>
    <ligand>
        <name>N-formimidoyl-L-glutamate</name>
        <dbReference type="ChEBI" id="CHEBI:58928"/>
    </ligand>
</feature>
<accession>A0A3N5Y5X9</accession>
<feature type="binding site" evidence="7">
    <location>
        <position position="321"/>
    </location>
    <ligand>
        <name>4-imidazolone-5-propanoate</name>
        <dbReference type="ChEBI" id="CHEBI:77893"/>
    </ligand>
</feature>
<evidence type="ECO:0000256" key="2">
    <source>
        <dbReference type="ARBA" id="ARBA00022723"/>
    </source>
</evidence>
<keyword evidence="6 7" id="KW-0408">Iron</keyword>
<dbReference type="OrthoDB" id="9776455at2"/>
<feature type="binding site" evidence="7">
    <location>
        <position position="71"/>
    </location>
    <ligand>
        <name>Zn(2+)</name>
        <dbReference type="ChEBI" id="CHEBI:29105"/>
    </ligand>
</feature>
<dbReference type="EC" id="3.5.2.7" evidence="1 7"/>
<evidence type="ECO:0000256" key="4">
    <source>
        <dbReference type="ARBA" id="ARBA00022808"/>
    </source>
</evidence>
<comment type="pathway">
    <text evidence="7">Amino-acid degradation; L-histidine degradation into L-glutamate; N-formimidoyl-L-glutamate from L-histidine: step 3/3.</text>
</comment>
<dbReference type="Gene3D" id="3.20.20.140">
    <property type="entry name" value="Metal-dependent hydrolases"/>
    <property type="match status" value="1"/>
</dbReference>
<dbReference type="InterPro" id="IPR006680">
    <property type="entry name" value="Amidohydro-rel"/>
</dbReference>
<dbReference type="AlphaFoldDB" id="A0A3N5Y5X9"/>
<dbReference type="HAMAP" id="MF_00372">
    <property type="entry name" value="HutI"/>
    <property type="match status" value="1"/>
</dbReference>
<feature type="binding site" evidence="7">
    <location>
        <position position="80"/>
    </location>
    <ligand>
        <name>4-imidazolone-5-propanoate</name>
        <dbReference type="ChEBI" id="CHEBI:77893"/>
    </ligand>
</feature>
<keyword evidence="2 7" id="KW-0479">Metal-binding</keyword>
<feature type="domain" description="Amidohydrolase-related" evidence="8">
    <location>
        <begin position="63"/>
        <end position="381"/>
    </location>
</feature>
<evidence type="ECO:0000256" key="3">
    <source>
        <dbReference type="ARBA" id="ARBA00022801"/>
    </source>
</evidence>
<comment type="similarity">
    <text evidence="7">Belongs to the metallo-dependent hydrolases superfamily. HutI family.</text>
</comment>
<evidence type="ECO:0000259" key="8">
    <source>
        <dbReference type="Pfam" id="PF01979"/>
    </source>
</evidence>
<evidence type="ECO:0000256" key="5">
    <source>
        <dbReference type="ARBA" id="ARBA00022833"/>
    </source>
</evidence>
<evidence type="ECO:0000313" key="9">
    <source>
        <dbReference type="EMBL" id="RPJ68673.1"/>
    </source>
</evidence>
<dbReference type="InterPro" id="IPR032466">
    <property type="entry name" value="Metal_Hydrolase"/>
</dbReference>
<feature type="binding site" evidence="7">
    <location>
        <position position="241"/>
    </location>
    <ligand>
        <name>Fe(3+)</name>
        <dbReference type="ChEBI" id="CHEBI:29034"/>
    </ligand>
</feature>
<dbReference type="GO" id="GO:0050480">
    <property type="term" value="F:imidazolonepropionase activity"/>
    <property type="evidence" value="ECO:0007669"/>
    <property type="project" value="UniProtKB-UniRule"/>
</dbReference>
<comment type="catalytic activity">
    <reaction evidence="7">
        <text>4-imidazolone-5-propanoate + H2O = N-formimidoyl-L-glutamate</text>
        <dbReference type="Rhea" id="RHEA:23660"/>
        <dbReference type="ChEBI" id="CHEBI:15377"/>
        <dbReference type="ChEBI" id="CHEBI:58928"/>
        <dbReference type="ChEBI" id="CHEBI:77893"/>
        <dbReference type="EC" id="3.5.2.7"/>
    </reaction>
</comment>
<dbReference type="GO" id="GO:0008270">
    <property type="term" value="F:zinc ion binding"/>
    <property type="evidence" value="ECO:0007669"/>
    <property type="project" value="UniProtKB-UniRule"/>
</dbReference>
<dbReference type="RefSeq" id="WP_124026674.1">
    <property type="nucleotide sequence ID" value="NZ_JBHRSN010000005.1"/>
</dbReference>
<dbReference type="InterPro" id="IPR005920">
    <property type="entry name" value="HutI"/>
</dbReference>
<dbReference type="GO" id="GO:0005506">
    <property type="term" value="F:iron ion binding"/>
    <property type="evidence" value="ECO:0007669"/>
    <property type="project" value="UniProtKB-UniRule"/>
</dbReference>
<feature type="binding site" evidence="7">
    <location>
        <position position="316"/>
    </location>
    <ligand>
        <name>Fe(3+)</name>
        <dbReference type="ChEBI" id="CHEBI:29034"/>
    </ligand>
</feature>
<feature type="binding site" evidence="7">
    <location>
        <position position="143"/>
    </location>
    <ligand>
        <name>4-imidazolone-5-propanoate</name>
        <dbReference type="ChEBI" id="CHEBI:77893"/>
    </ligand>
</feature>
<comment type="cofactor">
    <cofactor evidence="7">
        <name>Zn(2+)</name>
        <dbReference type="ChEBI" id="CHEBI:29105"/>
    </cofactor>
    <cofactor evidence="7">
        <name>Fe(3+)</name>
        <dbReference type="ChEBI" id="CHEBI:29034"/>
    </cofactor>
    <text evidence="7">Binds 1 zinc or iron ion per subunit.</text>
</comment>
<dbReference type="GO" id="GO:0019556">
    <property type="term" value="P:L-histidine catabolic process to glutamate and formamide"/>
    <property type="evidence" value="ECO:0007669"/>
    <property type="project" value="UniProtKB-UniRule"/>
</dbReference>
<comment type="function">
    <text evidence="7">Catalyzes the hydrolytic cleavage of the carbon-nitrogen bond in imidazolone-5-propanoate to yield N-formimidoyl-L-glutamate. It is the third step in the universal histidine degradation pathway.</text>
</comment>
<feature type="binding site" evidence="7">
    <location>
        <position position="241"/>
    </location>
    <ligand>
        <name>Zn(2+)</name>
        <dbReference type="ChEBI" id="CHEBI:29105"/>
    </ligand>
</feature>
<dbReference type="EMBL" id="RPOK01000001">
    <property type="protein sequence ID" value="RPJ68673.1"/>
    <property type="molecule type" value="Genomic_DNA"/>
</dbReference>
<feature type="binding site" evidence="7">
    <location>
        <position position="176"/>
    </location>
    <ligand>
        <name>4-imidazolone-5-propanoate</name>
        <dbReference type="ChEBI" id="CHEBI:77893"/>
    </ligand>
</feature>
<feature type="binding site" evidence="7">
    <location>
        <position position="143"/>
    </location>
    <ligand>
        <name>N-formimidoyl-L-glutamate</name>
        <dbReference type="ChEBI" id="CHEBI:58928"/>
    </ligand>
</feature>
<reference evidence="9 10" key="1">
    <citation type="submission" date="2018-11" db="EMBL/GenBank/DDBJ databases">
        <authorList>
            <person name="Ye M.-Q."/>
            <person name="Du Z.-J."/>
        </authorList>
    </citation>
    <scope>NUCLEOTIDE SEQUENCE [LARGE SCALE GENOMIC DNA]</scope>
    <source>
        <strain evidence="9 10">U0105</strain>
    </source>
</reference>
<dbReference type="InterPro" id="IPR011059">
    <property type="entry name" value="Metal-dep_hydrolase_composite"/>
</dbReference>
<feature type="binding site" evidence="7">
    <location>
        <position position="73"/>
    </location>
    <ligand>
        <name>Zn(2+)</name>
        <dbReference type="ChEBI" id="CHEBI:29105"/>
    </ligand>
</feature>
<dbReference type="SUPFAM" id="SSF51338">
    <property type="entry name" value="Composite domain of metallo-dependent hydrolases"/>
    <property type="match status" value="1"/>
</dbReference>
<dbReference type="UniPathway" id="UPA00379">
    <property type="reaction ID" value="UER00551"/>
</dbReference>
<dbReference type="PANTHER" id="PTHR42752">
    <property type="entry name" value="IMIDAZOLONEPROPIONASE"/>
    <property type="match status" value="1"/>
</dbReference>
<feature type="binding site" evidence="7">
    <location>
        <position position="71"/>
    </location>
    <ligand>
        <name>Fe(3+)</name>
        <dbReference type="ChEBI" id="CHEBI:29034"/>
    </ligand>
</feature>
<dbReference type="NCBIfam" id="TIGR01224">
    <property type="entry name" value="hutI"/>
    <property type="match status" value="1"/>
</dbReference>
<feature type="binding site" evidence="7">
    <location>
        <position position="73"/>
    </location>
    <ligand>
        <name>Fe(3+)</name>
        <dbReference type="ChEBI" id="CHEBI:29034"/>
    </ligand>
</feature>
<organism evidence="9 10">
    <name type="scientific">Alteromonas sediminis</name>
    <dbReference type="NCBI Taxonomy" id="2259342"/>
    <lineage>
        <taxon>Bacteria</taxon>
        <taxon>Pseudomonadati</taxon>
        <taxon>Pseudomonadota</taxon>
        <taxon>Gammaproteobacteria</taxon>
        <taxon>Alteromonadales</taxon>
        <taxon>Alteromonadaceae</taxon>
        <taxon>Alteromonas/Salinimonas group</taxon>
        <taxon>Alteromonas</taxon>
    </lineage>
</organism>
<dbReference type="FunFam" id="3.20.20.140:FF:000007">
    <property type="entry name" value="Imidazolonepropionase"/>
    <property type="match status" value="1"/>
</dbReference>
<comment type="subcellular location">
    <subcellularLocation>
        <location evidence="7">Cytoplasm</location>
    </subcellularLocation>
</comment>
<keyword evidence="3 7" id="KW-0378">Hydrolase</keyword>
<feature type="binding site" evidence="7">
    <location>
        <position position="316"/>
    </location>
    <ligand>
        <name>Zn(2+)</name>
        <dbReference type="ChEBI" id="CHEBI:29105"/>
    </ligand>
</feature>
<dbReference type="Proteomes" id="UP000275281">
    <property type="component" value="Unassembled WGS sequence"/>
</dbReference>
<dbReference type="Pfam" id="PF01979">
    <property type="entry name" value="Amidohydro_1"/>
    <property type="match status" value="1"/>
</dbReference>
<gene>
    <name evidence="7" type="primary">hutI</name>
    <name evidence="9" type="ORF">DRW07_04555</name>
</gene>
<keyword evidence="5 7" id="KW-0862">Zinc</keyword>
<dbReference type="Gene3D" id="2.30.40.10">
    <property type="entry name" value="Urease, subunit C, domain 1"/>
    <property type="match status" value="1"/>
</dbReference>
<dbReference type="SUPFAM" id="SSF51556">
    <property type="entry name" value="Metallo-dependent hydrolases"/>
    <property type="match status" value="1"/>
</dbReference>
<name>A0A3N5Y5X9_9ALTE</name>
<keyword evidence="7" id="KW-0963">Cytoplasm</keyword>
<sequence length="399" mass="43774">MDKVYTHATLATLSDTVTQDYGLISDAALGIDQGKISWIGQASEVASLGVSQDCIIDVAHKLITPGLIDCHTHLVFGGNRAKEFEMRLTGVSYEDIARQGGGINATVSATRAATEDHLFLTASRYLKTLIQEGVTSIEIKSGYGLDTETEKKMLRVATRLRNTFPINVKRTFLGAHAIPPEFKNNADGYITYVTEQTLPELVRHDLVDHVDIFCENIAFDLNHAEQLFEAATHYGLSVKMHAGQLSDMSGPSLVGKYRGLSADHLEYLSEACVATMAEKGVTAVLLPGAFYTLRETQKPPIELLRKYKVPIAIASDFNPGSSPLCSLRMMMNMACTLFQLTPQEALTGVTRHAACAFGRNDLGVLEVGKKADLVVWDATHPAELSYQFRTHQVLERHFA</sequence>
<evidence type="ECO:0000256" key="6">
    <source>
        <dbReference type="ARBA" id="ARBA00023004"/>
    </source>
</evidence>
<comment type="caution">
    <text evidence="9">The sequence shown here is derived from an EMBL/GenBank/DDBJ whole genome shotgun (WGS) entry which is preliminary data.</text>
</comment>
<evidence type="ECO:0000256" key="1">
    <source>
        <dbReference type="ARBA" id="ARBA00012864"/>
    </source>
</evidence>
<proteinExistence type="inferred from homology"/>
<dbReference type="GO" id="GO:0005737">
    <property type="term" value="C:cytoplasm"/>
    <property type="evidence" value="ECO:0007669"/>
    <property type="project" value="UniProtKB-SubCell"/>
</dbReference>
<feature type="binding site" evidence="7">
    <location>
        <position position="320"/>
    </location>
    <ligand>
        <name>N-formimidoyl-L-glutamate</name>
        <dbReference type="ChEBI" id="CHEBI:58928"/>
    </ligand>
</feature>
<protein>
    <recommendedName>
        <fullName evidence="1 7">Imidazolonepropionase</fullName>
        <ecNumber evidence="1 7">3.5.2.7</ecNumber>
    </recommendedName>
    <alternativeName>
        <fullName evidence="7">Imidazolone-5-propionate hydrolase</fullName>
    </alternativeName>
</protein>
<dbReference type="CDD" id="cd01296">
    <property type="entry name" value="Imidazolone-5PH"/>
    <property type="match status" value="1"/>
</dbReference>
<evidence type="ECO:0000256" key="7">
    <source>
        <dbReference type="HAMAP-Rule" id="MF_00372"/>
    </source>
</evidence>
<keyword evidence="10" id="KW-1185">Reference proteome</keyword>
<dbReference type="GO" id="GO:0019557">
    <property type="term" value="P:L-histidine catabolic process to glutamate and formate"/>
    <property type="evidence" value="ECO:0007669"/>
    <property type="project" value="UniProtKB-UniPathway"/>
</dbReference>